<dbReference type="GO" id="GO:0005634">
    <property type="term" value="C:nucleus"/>
    <property type="evidence" value="ECO:0007669"/>
    <property type="project" value="UniProtKB-SubCell"/>
</dbReference>
<dbReference type="GO" id="GO:1990189">
    <property type="term" value="F:protein N-terminal-serine acetyltransferase activity"/>
    <property type="evidence" value="ECO:0007669"/>
    <property type="project" value="TreeGrafter"/>
</dbReference>
<evidence type="ECO:0000256" key="3">
    <source>
        <dbReference type="ARBA" id="ARBA00022490"/>
    </source>
</evidence>
<evidence type="ECO:0000256" key="1">
    <source>
        <dbReference type="ARBA" id="ARBA00004123"/>
    </source>
</evidence>
<gene>
    <name evidence="7" type="ORF">LSH36_17g06029</name>
</gene>
<keyword evidence="3" id="KW-0963">Cytoplasm</keyword>
<sequence length="84" mass="9782">MGRKSTKAKDKKMKRKEEMAKLNAVQAVVDKANQQEDPMAHLLPFKTYDRNGLNLTISCKRVTELKEETVKWIFQLTKDNMQTL</sequence>
<evidence type="ECO:0000256" key="2">
    <source>
        <dbReference type="ARBA" id="ARBA00004496"/>
    </source>
</evidence>
<evidence type="ECO:0000256" key="4">
    <source>
        <dbReference type="ARBA" id="ARBA00022679"/>
    </source>
</evidence>
<dbReference type="InterPro" id="IPR039949">
    <property type="entry name" value="NAA40"/>
</dbReference>
<reference evidence="7" key="1">
    <citation type="journal article" date="2023" name="Mol. Biol. Evol.">
        <title>Third-Generation Sequencing Reveals the Adaptive Role of the Epigenome in Three Deep-Sea Polychaetes.</title>
        <authorList>
            <person name="Perez M."/>
            <person name="Aroh O."/>
            <person name="Sun Y."/>
            <person name="Lan Y."/>
            <person name="Juniper S.K."/>
            <person name="Young C.R."/>
            <person name="Angers B."/>
            <person name="Qian P.Y."/>
        </authorList>
    </citation>
    <scope>NUCLEOTIDE SEQUENCE</scope>
    <source>
        <strain evidence="7">P08H-3</strain>
    </source>
</reference>
<proteinExistence type="predicted"/>
<organism evidence="7 8">
    <name type="scientific">Paralvinella palmiformis</name>
    <dbReference type="NCBI Taxonomy" id="53620"/>
    <lineage>
        <taxon>Eukaryota</taxon>
        <taxon>Metazoa</taxon>
        <taxon>Spiralia</taxon>
        <taxon>Lophotrochozoa</taxon>
        <taxon>Annelida</taxon>
        <taxon>Polychaeta</taxon>
        <taxon>Sedentaria</taxon>
        <taxon>Canalipalpata</taxon>
        <taxon>Terebellida</taxon>
        <taxon>Terebelliformia</taxon>
        <taxon>Alvinellidae</taxon>
        <taxon>Paralvinella</taxon>
    </lineage>
</organism>
<name>A0AAD9KB11_9ANNE</name>
<keyword evidence="5" id="KW-0539">Nucleus</keyword>
<dbReference type="GO" id="GO:0005737">
    <property type="term" value="C:cytoplasm"/>
    <property type="evidence" value="ECO:0007669"/>
    <property type="project" value="UniProtKB-SubCell"/>
</dbReference>
<keyword evidence="4" id="KW-0808">Transferase</keyword>
<comment type="subcellular location">
    <subcellularLocation>
        <location evidence="2">Cytoplasm</location>
    </subcellularLocation>
    <subcellularLocation>
        <location evidence="1">Nucleus</location>
    </subcellularLocation>
</comment>
<evidence type="ECO:0000256" key="5">
    <source>
        <dbReference type="ARBA" id="ARBA00023242"/>
    </source>
</evidence>
<keyword evidence="8" id="KW-1185">Reference proteome</keyword>
<evidence type="ECO:0000313" key="7">
    <source>
        <dbReference type="EMBL" id="KAK2168378.1"/>
    </source>
</evidence>
<accession>A0AAD9KB11</accession>
<protein>
    <submittedName>
        <fullName evidence="7">Uncharacterized protein</fullName>
    </submittedName>
</protein>
<keyword evidence="6" id="KW-0012">Acyltransferase</keyword>
<dbReference type="EMBL" id="JAODUP010000017">
    <property type="protein sequence ID" value="KAK2168378.1"/>
    <property type="molecule type" value="Genomic_DNA"/>
</dbReference>
<dbReference type="Proteomes" id="UP001208570">
    <property type="component" value="Unassembled WGS sequence"/>
</dbReference>
<dbReference type="PANTHER" id="PTHR20531">
    <property type="entry name" value="N-ALPHA-ACETYLTRANSFERASE 40"/>
    <property type="match status" value="1"/>
</dbReference>
<dbReference type="PANTHER" id="PTHR20531:SF1">
    <property type="entry name" value="N-ALPHA-ACETYLTRANSFERASE 40"/>
    <property type="match status" value="1"/>
</dbReference>
<dbReference type="GO" id="GO:0010485">
    <property type="term" value="F:histone H4 acetyltransferase activity"/>
    <property type="evidence" value="ECO:0007669"/>
    <property type="project" value="InterPro"/>
</dbReference>
<evidence type="ECO:0000313" key="8">
    <source>
        <dbReference type="Proteomes" id="UP001208570"/>
    </source>
</evidence>
<evidence type="ECO:0000256" key="6">
    <source>
        <dbReference type="ARBA" id="ARBA00023315"/>
    </source>
</evidence>
<dbReference type="GO" id="GO:0043998">
    <property type="term" value="F:histone H2A acetyltransferase activity"/>
    <property type="evidence" value="ECO:0007669"/>
    <property type="project" value="InterPro"/>
</dbReference>
<dbReference type="AlphaFoldDB" id="A0AAD9KB11"/>
<comment type="caution">
    <text evidence="7">The sequence shown here is derived from an EMBL/GenBank/DDBJ whole genome shotgun (WGS) entry which is preliminary data.</text>
</comment>